<dbReference type="RefSeq" id="WP_016162799.1">
    <property type="nucleotide sequence ID" value="NZ_JAKZGC010000010.1"/>
</dbReference>
<keyword evidence="1" id="KW-0812">Transmembrane</keyword>
<dbReference type="PATRIC" id="fig|1217699.3.peg.895"/>
<dbReference type="EMBL" id="AQFL01000005">
    <property type="protein sequence ID" value="EOR09895.1"/>
    <property type="molecule type" value="Genomic_DNA"/>
</dbReference>
<dbReference type="Pfam" id="PF13644">
    <property type="entry name" value="DKNYY"/>
    <property type="match status" value="1"/>
</dbReference>
<name>R9B6K2_9GAMM</name>
<dbReference type="InterPro" id="IPR027375">
    <property type="entry name" value="DKNYY"/>
</dbReference>
<evidence type="ECO:0008006" key="4">
    <source>
        <dbReference type="Google" id="ProtNLM"/>
    </source>
</evidence>
<keyword evidence="1" id="KW-1133">Transmembrane helix</keyword>
<sequence length="593" mass="69842">MIKKSSILVQVTLPIFQMKIASFTLFLLMIILTWLLLVYFSYDLSLYYLYQFLPFFAQLISIALMFGLLVPILYLYNLLYQKYYRHPITFKLYQQGISVDRSNQVDFFTWQDLIQIQLRQQQAQIHSLNLLSKAKPYRQYFYFNSLIWPVKLTQAHNDFLQFWKKLESQAKQQQFQRINKTGILKETHIDITLVIDQRAQTRIQRKQRWITIGLILAILVSFSSFIGQLLWYKFNDGSVNLPDKQKQAILGTNFETFQNQVYIFKQGQGTFLLPQVKADQFTGLALNNLPDRADELYSNVGKTSQHVYWQDHILPQLNPAQTLYLGNDFTKDNLQVYFQNQRLININAAHFTAVLHPIFNALIYFYARDDQQVYYKTHVLTDLNPQQSQAFSNSNQYIHDQNIVYYQDKKLQGLNAQQTQILSSSNRFSRDLNLATDGHAYYLNEQPLPHIAEHKFWGTVPVDVTQLQLLGHQSNEPYPGNFSYLFADQQQVYVYDEFYQQLKVLYRFKHPVQLKVLSDRRFSDGQHIYNISEKLYRTKGARSYGATTHGFQISLIRESDHKVMAQYFARTPNAIRLSSLFNYVKTALPNKHH</sequence>
<dbReference type="OrthoDB" id="6710860at2"/>
<organism evidence="2 3">
    <name type="scientific">Acinetobacter genomosp. 15BJ</name>
    <dbReference type="NCBI Taxonomy" id="106651"/>
    <lineage>
        <taxon>Bacteria</taxon>
        <taxon>Pseudomonadati</taxon>
        <taxon>Pseudomonadota</taxon>
        <taxon>Gammaproteobacteria</taxon>
        <taxon>Moraxellales</taxon>
        <taxon>Moraxellaceae</taxon>
        <taxon>Acinetobacter</taxon>
    </lineage>
</organism>
<evidence type="ECO:0000313" key="2">
    <source>
        <dbReference type="EMBL" id="EOR09895.1"/>
    </source>
</evidence>
<evidence type="ECO:0000256" key="1">
    <source>
        <dbReference type="SAM" id="Phobius"/>
    </source>
</evidence>
<comment type="caution">
    <text evidence="2">The sequence shown here is derived from an EMBL/GenBank/DDBJ whole genome shotgun (WGS) entry which is preliminary data.</text>
</comment>
<reference evidence="2 3" key="1">
    <citation type="submission" date="2013-03" db="EMBL/GenBank/DDBJ databases">
        <title>The Genome Sequence of Acinetobacter sp. CIP 110321.</title>
        <authorList>
            <consortium name="The Broad Institute Genome Sequencing Platform"/>
            <consortium name="The Broad Institute Genome Sequencing Center for Infectious Disease"/>
            <person name="Cerqueira G."/>
            <person name="Feldgarden M."/>
            <person name="Courvalin P."/>
            <person name="Perichon B."/>
            <person name="Grillot-Courvalin C."/>
            <person name="Clermont D."/>
            <person name="Rocha E."/>
            <person name="Yoon E.-J."/>
            <person name="Nemec A."/>
            <person name="Walker B."/>
            <person name="Young S.K."/>
            <person name="Zeng Q."/>
            <person name="Gargeya S."/>
            <person name="Fitzgerald M."/>
            <person name="Haas B."/>
            <person name="Abouelleil A."/>
            <person name="Alvarado L."/>
            <person name="Arachchi H.M."/>
            <person name="Berlin A.M."/>
            <person name="Chapman S.B."/>
            <person name="Dewar J."/>
            <person name="Goldberg J."/>
            <person name="Griggs A."/>
            <person name="Gujja S."/>
            <person name="Hansen M."/>
            <person name="Howarth C."/>
            <person name="Imamovic A."/>
            <person name="Larimer J."/>
            <person name="McCowan C."/>
            <person name="Murphy C."/>
            <person name="Neiman D."/>
            <person name="Pearson M."/>
            <person name="Priest M."/>
            <person name="Roberts A."/>
            <person name="Saif S."/>
            <person name="Shea T."/>
            <person name="Sisk P."/>
            <person name="Sykes S."/>
            <person name="Wortman J."/>
            <person name="Nusbaum C."/>
            <person name="Birren B."/>
        </authorList>
    </citation>
    <scope>NUCLEOTIDE SEQUENCE [LARGE SCALE GENOMIC DNA]</scope>
    <source>
        <strain evidence="2 3">CIP 110321</strain>
    </source>
</reference>
<feature type="transmembrane region" description="Helical" evidence="1">
    <location>
        <begin position="209"/>
        <end position="232"/>
    </location>
</feature>
<gene>
    <name evidence="2" type="ORF">F896_00924</name>
</gene>
<dbReference type="AlphaFoldDB" id="R9B6K2"/>
<protein>
    <recommendedName>
        <fullName evidence="4">DKNYY family protein</fullName>
    </recommendedName>
</protein>
<proteinExistence type="predicted"/>
<feature type="transmembrane region" description="Helical" evidence="1">
    <location>
        <begin position="20"/>
        <end position="42"/>
    </location>
</feature>
<evidence type="ECO:0000313" key="3">
    <source>
        <dbReference type="Proteomes" id="UP000016203"/>
    </source>
</evidence>
<dbReference type="HOGENOM" id="CLU_459790_0_0_6"/>
<feature type="transmembrane region" description="Helical" evidence="1">
    <location>
        <begin position="48"/>
        <end position="76"/>
    </location>
</feature>
<keyword evidence="1" id="KW-0472">Membrane</keyword>
<accession>R9B6K2</accession>
<dbReference type="Proteomes" id="UP000016203">
    <property type="component" value="Unassembled WGS sequence"/>
</dbReference>